<dbReference type="OrthoDB" id="274167at2"/>
<evidence type="ECO:0000313" key="1">
    <source>
        <dbReference type="EMBL" id="TWU42015.1"/>
    </source>
</evidence>
<evidence type="ECO:0000313" key="2">
    <source>
        <dbReference type="Proteomes" id="UP000319143"/>
    </source>
</evidence>
<proteinExistence type="predicted"/>
<comment type="caution">
    <text evidence="1">The sequence shown here is derived from an EMBL/GenBank/DDBJ whole genome shotgun (WGS) entry which is preliminary data.</text>
</comment>
<organism evidence="1 2">
    <name type="scientific">Novipirellula artificiosorum</name>
    <dbReference type="NCBI Taxonomy" id="2528016"/>
    <lineage>
        <taxon>Bacteria</taxon>
        <taxon>Pseudomonadati</taxon>
        <taxon>Planctomycetota</taxon>
        <taxon>Planctomycetia</taxon>
        <taxon>Pirellulales</taxon>
        <taxon>Pirellulaceae</taxon>
        <taxon>Novipirellula</taxon>
    </lineage>
</organism>
<dbReference type="RefSeq" id="WP_146524154.1">
    <property type="nucleotide sequence ID" value="NZ_SJPV01000001.1"/>
</dbReference>
<name>A0A5C6DZY0_9BACT</name>
<accession>A0A5C6DZY0</accession>
<gene>
    <name evidence="1" type="ORF">Poly41_03110</name>
</gene>
<dbReference type="Proteomes" id="UP000319143">
    <property type="component" value="Unassembled WGS sequence"/>
</dbReference>
<reference evidence="1 2" key="1">
    <citation type="submission" date="2019-02" db="EMBL/GenBank/DDBJ databases">
        <title>Deep-cultivation of Planctomycetes and their phenomic and genomic characterization uncovers novel biology.</title>
        <authorList>
            <person name="Wiegand S."/>
            <person name="Jogler M."/>
            <person name="Boedeker C."/>
            <person name="Pinto D."/>
            <person name="Vollmers J."/>
            <person name="Rivas-Marin E."/>
            <person name="Kohn T."/>
            <person name="Peeters S.H."/>
            <person name="Heuer A."/>
            <person name="Rast P."/>
            <person name="Oberbeckmann S."/>
            <person name="Bunk B."/>
            <person name="Jeske O."/>
            <person name="Meyerdierks A."/>
            <person name="Storesund J.E."/>
            <person name="Kallscheuer N."/>
            <person name="Luecker S."/>
            <person name="Lage O.M."/>
            <person name="Pohl T."/>
            <person name="Merkel B.J."/>
            <person name="Hornburger P."/>
            <person name="Mueller R.-W."/>
            <person name="Bruemmer F."/>
            <person name="Labrenz M."/>
            <person name="Spormann A.M."/>
            <person name="Op Den Camp H."/>
            <person name="Overmann J."/>
            <person name="Amann R."/>
            <person name="Jetten M.S.M."/>
            <person name="Mascher T."/>
            <person name="Medema M.H."/>
            <person name="Devos D.P."/>
            <person name="Kaster A.-K."/>
            <person name="Ovreas L."/>
            <person name="Rohde M."/>
            <person name="Galperin M.Y."/>
            <person name="Jogler C."/>
        </authorList>
    </citation>
    <scope>NUCLEOTIDE SEQUENCE [LARGE SCALE GENOMIC DNA]</scope>
    <source>
        <strain evidence="1 2">Poly41</strain>
    </source>
</reference>
<dbReference type="EMBL" id="SJPV01000001">
    <property type="protein sequence ID" value="TWU42015.1"/>
    <property type="molecule type" value="Genomic_DNA"/>
</dbReference>
<sequence length="241" mass="27706">MWLSLGGMIADSTVTVAETSVENASFESIELTQLPEPPPSIAELIERANVRFVFGPRDDASTRSFERAKGNRGRRMVGLTEYSLRYQFRSYNRWRLETDLDGKAARITIRYRDIAITREHTVWFRERPANDSFWSDRLVLHELDHVRISCDPVLDSRFKEKVLENRVITYRIKQGESFGSDDANRLVVEQVESLFAELGELVEIRYQELDRLTDHGINSLPPGSSLSELLLQESLRIDDAG</sequence>
<protein>
    <submittedName>
        <fullName evidence="1">Uncharacterized protein</fullName>
    </submittedName>
</protein>
<dbReference type="AlphaFoldDB" id="A0A5C6DZY0"/>
<keyword evidence="2" id="KW-1185">Reference proteome</keyword>